<evidence type="ECO:0000256" key="5">
    <source>
        <dbReference type="ARBA" id="ARBA00022989"/>
    </source>
</evidence>
<dbReference type="GO" id="GO:0016020">
    <property type="term" value="C:membrane"/>
    <property type="evidence" value="ECO:0007669"/>
    <property type="project" value="UniProtKB-SubCell"/>
</dbReference>
<feature type="signal peptide" evidence="8">
    <location>
        <begin position="1"/>
        <end position="17"/>
    </location>
</feature>
<evidence type="ECO:0000256" key="8">
    <source>
        <dbReference type="SAM" id="SignalP"/>
    </source>
</evidence>
<feature type="chain" id="PRO_5013203581" evidence="8">
    <location>
        <begin position="18"/>
        <end position="410"/>
    </location>
</feature>
<dbReference type="OrthoDB" id="416555at2759"/>
<evidence type="ECO:0000313" key="9">
    <source>
        <dbReference type="EMBL" id="OLQ01565.1"/>
    </source>
</evidence>
<accession>A0A1Q9E2A9</accession>
<evidence type="ECO:0000256" key="6">
    <source>
        <dbReference type="ARBA" id="ARBA00023136"/>
    </source>
</evidence>
<feature type="transmembrane region" description="Helical" evidence="7">
    <location>
        <begin position="279"/>
        <end position="301"/>
    </location>
</feature>
<evidence type="ECO:0000256" key="7">
    <source>
        <dbReference type="SAM" id="Phobius"/>
    </source>
</evidence>
<evidence type="ECO:0000256" key="2">
    <source>
        <dbReference type="ARBA" id="ARBA00006690"/>
    </source>
</evidence>
<dbReference type="PANTHER" id="PTHR31326">
    <property type="entry name" value="PROTEIN CLT2, CHLOROPLASTIC"/>
    <property type="match status" value="1"/>
</dbReference>
<feature type="transmembrane region" description="Helical" evidence="7">
    <location>
        <begin position="249"/>
        <end position="267"/>
    </location>
</feature>
<keyword evidence="8" id="KW-0732">Signal</keyword>
<comment type="caution">
    <text evidence="9">The sequence shown here is derived from an EMBL/GenBank/DDBJ whole genome shotgun (WGS) entry which is preliminary data.</text>
</comment>
<organism evidence="9 10">
    <name type="scientific">Symbiodinium microadriaticum</name>
    <name type="common">Dinoflagellate</name>
    <name type="synonym">Zooxanthella microadriatica</name>
    <dbReference type="NCBI Taxonomy" id="2951"/>
    <lineage>
        <taxon>Eukaryota</taxon>
        <taxon>Sar</taxon>
        <taxon>Alveolata</taxon>
        <taxon>Dinophyceae</taxon>
        <taxon>Suessiales</taxon>
        <taxon>Symbiodiniaceae</taxon>
        <taxon>Symbiodinium</taxon>
    </lineage>
</organism>
<feature type="transmembrane region" description="Helical" evidence="7">
    <location>
        <begin position="338"/>
        <end position="358"/>
    </location>
</feature>
<evidence type="ECO:0000256" key="3">
    <source>
        <dbReference type="ARBA" id="ARBA00022448"/>
    </source>
</evidence>
<keyword evidence="3" id="KW-0813">Transport</keyword>
<name>A0A1Q9E2A9_SYMMI</name>
<dbReference type="InterPro" id="IPR013936">
    <property type="entry name" value="CRT-like"/>
</dbReference>
<keyword evidence="4 7" id="KW-0812">Transmembrane</keyword>
<dbReference type="EMBL" id="LSRX01000288">
    <property type="protein sequence ID" value="OLQ01565.1"/>
    <property type="molecule type" value="Genomic_DNA"/>
</dbReference>
<comment type="similarity">
    <text evidence="2">Belongs to the CRT-like transporter family.</text>
</comment>
<evidence type="ECO:0000256" key="4">
    <source>
        <dbReference type="ARBA" id="ARBA00022692"/>
    </source>
</evidence>
<gene>
    <name evidence="9" type="primary">crtp1</name>
    <name evidence="9" type="ORF">AK812_SmicGene15673</name>
</gene>
<proteinExistence type="inferred from homology"/>
<keyword evidence="6 7" id="KW-0472">Membrane</keyword>
<protein>
    <submittedName>
        <fullName evidence="9">Crt-like 1</fullName>
    </submittedName>
</protein>
<dbReference type="PANTHER" id="PTHR31326:SF1">
    <property type="entry name" value="PROTEIN CLT2, CHLOROPLASTIC"/>
    <property type="match status" value="1"/>
</dbReference>
<evidence type="ECO:0000256" key="1">
    <source>
        <dbReference type="ARBA" id="ARBA00004141"/>
    </source>
</evidence>
<keyword evidence="10" id="KW-1185">Reference proteome</keyword>
<keyword evidence="5 7" id="KW-1133">Transmembrane helix</keyword>
<comment type="subcellular location">
    <subcellularLocation>
        <location evidence="1">Membrane</location>
        <topology evidence="1">Multi-pass membrane protein</topology>
    </subcellularLocation>
</comment>
<dbReference type="AlphaFoldDB" id="A0A1Q9E2A9"/>
<dbReference type="Pfam" id="PF08627">
    <property type="entry name" value="CRT-like"/>
    <property type="match status" value="1"/>
</dbReference>
<sequence>MVMLAKAFWFLAPTILGGVRVDSDDVKKAMEESSSVVGICPPGFMVRSKSWVENGWHLIDGYYYRYKNCERCTQAPSDWKLCGTQGRQVGGKYGYGDGGNCKSKNGCRCTESRQSGNANTGFTMVSEDLLFLSSPIGAWNADLDPEIRMECRAIGHVADSMRWKLGDLWFVQFKTKLCMSDTSCCELRLPLPVHSKWRDVPLSAEWGAAVTAVVRRTIFAAAAKQASCPEPTSRQRNPYMDWWLRKWRLILYTVCLLVASVGNTVFFKRMTSAMPNYGWYLTQLSTLIYVPFFATLAGTGITQQVDFELVRKFALMGVFDGLSGTFMVLGGVHTSGTLQVLLGQAVIPVTMMLSVMLLRKQYHMLQYLGATTIVMGIVLDKVVGTNVPADSMEICVLALPESTASAKEVL</sequence>
<dbReference type="Proteomes" id="UP000186817">
    <property type="component" value="Unassembled WGS sequence"/>
</dbReference>
<reference evidence="9 10" key="1">
    <citation type="submission" date="2016-02" db="EMBL/GenBank/DDBJ databases">
        <title>Genome analysis of coral dinoflagellate symbionts highlights evolutionary adaptations to a symbiotic lifestyle.</title>
        <authorList>
            <person name="Aranda M."/>
            <person name="Li Y."/>
            <person name="Liew Y.J."/>
            <person name="Baumgarten S."/>
            <person name="Simakov O."/>
            <person name="Wilson M."/>
            <person name="Piel J."/>
            <person name="Ashoor H."/>
            <person name="Bougouffa S."/>
            <person name="Bajic V.B."/>
            <person name="Ryu T."/>
            <person name="Ravasi T."/>
            <person name="Bayer T."/>
            <person name="Micklem G."/>
            <person name="Kim H."/>
            <person name="Bhak J."/>
            <person name="Lajeunesse T.C."/>
            <person name="Voolstra C.R."/>
        </authorList>
    </citation>
    <scope>NUCLEOTIDE SEQUENCE [LARGE SCALE GENOMIC DNA]</scope>
    <source>
        <strain evidence="9 10">CCMP2467</strain>
    </source>
</reference>
<evidence type="ECO:0000313" key="10">
    <source>
        <dbReference type="Proteomes" id="UP000186817"/>
    </source>
</evidence>